<feature type="region of interest" description="Disordered" evidence="1">
    <location>
        <begin position="23"/>
        <end position="77"/>
    </location>
</feature>
<protein>
    <submittedName>
        <fullName evidence="2">Phosphopentomutase</fullName>
    </submittedName>
</protein>
<reference evidence="2" key="2">
    <citation type="journal article" date="2023" name="BMC Genomics">
        <title>Pest status, molecular evolution, and epigenetic factors derived from the genome assembly of Frankliniella fusca, a thysanopteran phytovirus vector.</title>
        <authorList>
            <person name="Catto M.A."/>
            <person name="Labadie P.E."/>
            <person name="Jacobson A.L."/>
            <person name="Kennedy G.G."/>
            <person name="Srinivasan R."/>
            <person name="Hunt B.G."/>
        </authorList>
    </citation>
    <scope>NUCLEOTIDE SEQUENCE</scope>
    <source>
        <strain evidence="2">PL_HMW_Pooled</strain>
    </source>
</reference>
<sequence>MKLRDELPGKLSKRCGYLFAQYKQQTGAAEKKPRKSRDPSLPTRPYNKRGSAPSLSAKRKSAAAARRVAGQAGVSGEQQHQCNQWVPAAATRQQQPVLHELQPSTSGSLGPTEGSRLTGAYMAALEGLQRLVPGFQPRKVICDFEKPQKAAWRNVHPNTEVQGCYFHLAKAVCEKVKELGFRLLVQQDMHADSIL</sequence>
<comment type="caution">
    <text evidence="2">The sequence shown here is derived from an EMBL/GenBank/DDBJ whole genome shotgun (WGS) entry which is preliminary data.</text>
</comment>
<keyword evidence="3" id="KW-1185">Reference proteome</keyword>
<organism evidence="2 3">
    <name type="scientific">Frankliniella fusca</name>
    <dbReference type="NCBI Taxonomy" id="407009"/>
    <lineage>
        <taxon>Eukaryota</taxon>
        <taxon>Metazoa</taxon>
        <taxon>Ecdysozoa</taxon>
        <taxon>Arthropoda</taxon>
        <taxon>Hexapoda</taxon>
        <taxon>Insecta</taxon>
        <taxon>Pterygota</taxon>
        <taxon>Neoptera</taxon>
        <taxon>Paraneoptera</taxon>
        <taxon>Thysanoptera</taxon>
        <taxon>Terebrantia</taxon>
        <taxon>Thripoidea</taxon>
        <taxon>Thripidae</taxon>
        <taxon>Frankliniella</taxon>
    </lineage>
</organism>
<dbReference type="Proteomes" id="UP001219518">
    <property type="component" value="Unassembled WGS sequence"/>
</dbReference>
<dbReference type="EMBL" id="JAHWGI010000308">
    <property type="protein sequence ID" value="KAK3913073.1"/>
    <property type="molecule type" value="Genomic_DNA"/>
</dbReference>
<evidence type="ECO:0000256" key="1">
    <source>
        <dbReference type="SAM" id="MobiDB-lite"/>
    </source>
</evidence>
<reference evidence="2" key="1">
    <citation type="submission" date="2021-07" db="EMBL/GenBank/DDBJ databases">
        <authorList>
            <person name="Catto M.A."/>
            <person name="Jacobson A."/>
            <person name="Kennedy G."/>
            <person name="Labadie P."/>
            <person name="Hunt B.G."/>
            <person name="Srinivasan R."/>
        </authorList>
    </citation>
    <scope>NUCLEOTIDE SEQUENCE</scope>
    <source>
        <strain evidence="2">PL_HMW_Pooled</strain>
        <tissue evidence="2">Head</tissue>
    </source>
</reference>
<gene>
    <name evidence="2" type="ORF">KUF71_022527</name>
</gene>
<proteinExistence type="predicted"/>
<feature type="compositionally biased region" description="Low complexity" evidence="1">
    <location>
        <begin position="62"/>
        <end position="76"/>
    </location>
</feature>
<dbReference type="AlphaFoldDB" id="A0AAE1H213"/>
<name>A0AAE1H213_9NEOP</name>
<accession>A0AAE1H213</accession>
<evidence type="ECO:0000313" key="3">
    <source>
        <dbReference type="Proteomes" id="UP001219518"/>
    </source>
</evidence>
<evidence type="ECO:0000313" key="2">
    <source>
        <dbReference type="EMBL" id="KAK3913073.1"/>
    </source>
</evidence>